<feature type="region of interest" description="Disordered" evidence="1">
    <location>
        <begin position="1"/>
        <end position="22"/>
    </location>
</feature>
<gene>
    <name evidence="2" type="ORF">SAMN05216277_101410</name>
</gene>
<dbReference type="SUPFAM" id="SSF46785">
    <property type="entry name" value="Winged helix' DNA-binding domain"/>
    <property type="match status" value="1"/>
</dbReference>
<organism evidence="2 3">
    <name type="scientific">Halolamina pelagica</name>
    <dbReference type="NCBI Taxonomy" id="699431"/>
    <lineage>
        <taxon>Archaea</taxon>
        <taxon>Methanobacteriati</taxon>
        <taxon>Methanobacteriota</taxon>
        <taxon>Stenosarchaea group</taxon>
        <taxon>Halobacteria</taxon>
        <taxon>Halobacteriales</taxon>
        <taxon>Haloferacaceae</taxon>
    </lineage>
</organism>
<protein>
    <submittedName>
        <fullName evidence="2">Helix-turn-helix domain-containing protein</fullName>
    </submittedName>
</protein>
<dbReference type="InterPro" id="IPR036388">
    <property type="entry name" value="WH-like_DNA-bd_sf"/>
</dbReference>
<dbReference type="EMBL" id="FOXI01000001">
    <property type="protein sequence ID" value="SFP13177.1"/>
    <property type="molecule type" value="Genomic_DNA"/>
</dbReference>
<name>A0A1I5MV25_9EURY</name>
<evidence type="ECO:0000313" key="3">
    <source>
        <dbReference type="Proteomes" id="UP000183769"/>
    </source>
</evidence>
<dbReference type="InterPro" id="IPR036390">
    <property type="entry name" value="WH_DNA-bd_sf"/>
</dbReference>
<dbReference type="Pfam" id="PF12840">
    <property type="entry name" value="HTH_20"/>
    <property type="match status" value="1"/>
</dbReference>
<dbReference type="CDD" id="cd00090">
    <property type="entry name" value="HTH_ARSR"/>
    <property type="match status" value="1"/>
</dbReference>
<dbReference type="InterPro" id="IPR011991">
    <property type="entry name" value="ArsR-like_HTH"/>
</dbReference>
<feature type="compositionally biased region" description="Basic and acidic residues" evidence="1">
    <location>
        <begin position="1"/>
        <end position="13"/>
    </location>
</feature>
<accession>A0A1I5MV25</accession>
<dbReference type="Proteomes" id="UP000183769">
    <property type="component" value="Unassembled WGS sequence"/>
</dbReference>
<reference evidence="3" key="1">
    <citation type="submission" date="2016-10" db="EMBL/GenBank/DDBJ databases">
        <authorList>
            <person name="Varghese N."/>
            <person name="Submissions S."/>
        </authorList>
    </citation>
    <scope>NUCLEOTIDE SEQUENCE [LARGE SCALE GENOMIC DNA]</scope>
    <source>
        <strain evidence="3">CGMCC 1.10329</strain>
    </source>
</reference>
<proteinExistence type="predicted"/>
<keyword evidence="3" id="KW-1185">Reference proteome</keyword>
<dbReference type="Gene3D" id="1.10.10.10">
    <property type="entry name" value="Winged helix-like DNA-binding domain superfamily/Winged helix DNA-binding domain"/>
    <property type="match status" value="1"/>
</dbReference>
<dbReference type="AlphaFoldDB" id="A0A1I5MV25"/>
<evidence type="ECO:0000313" key="2">
    <source>
        <dbReference type="EMBL" id="SFP13177.1"/>
    </source>
</evidence>
<feature type="region of interest" description="Disordered" evidence="1">
    <location>
        <begin position="116"/>
        <end position="136"/>
    </location>
</feature>
<sequence length="136" mass="15510">MHDTTRPAEEKTMTSDPLAAETPTLQTVFDALEDSDCRAILERLDRPMAAKELCEACEIPQSTTYRKLDMLSDAGLVEERTEIREDGRHTTRYVADFEEINVSLTEEGTLELSIDRTESTPEQRLSKLWSEVRTET</sequence>
<evidence type="ECO:0000256" key="1">
    <source>
        <dbReference type="SAM" id="MobiDB-lite"/>
    </source>
</evidence>